<dbReference type="SUPFAM" id="SSF51556">
    <property type="entry name" value="Metallo-dependent hydrolases"/>
    <property type="match status" value="1"/>
</dbReference>
<dbReference type="Gene3D" id="3.20.20.140">
    <property type="entry name" value="Metal-dependent hydrolases"/>
    <property type="match status" value="1"/>
</dbReference>
<dbReference type="Proteomes" id="UP000324376">
    <property type="component" value="Unassembled WGS sequence"/>
</dbReference>
<name>A0A5S5CCL4_9FLAO</name>
<dbReference type="Pfam" id="PF01026">
    <property type="entry name" value="TatD_DNase"/>
    <property type="match status" value="1"/>
</dbReference>
<dbReference type="PIRSF" id="PIRSF005902">
    <property type="entry name" value="DNase_TatD"/>
    <property type="match status" value="1"/>
</dbReference>
<proteinExistence type="inferred from homology"/>
<feature type="binding site" evidence="4">
    <location>
        <position position="9"/>
    </location>
    <ligand>
        <name>a divalent metal cation</name>
        <dbReference type="ChEBI" id="CHEBI:60240"/>
        <label>1</label>
    </ligand>
</feature>
<sequence length="262" mass="30060">MVLTDTHTHIYSESFEEDQIEMMQRAIDRGVQRFFVPAIDSTYTEAMFAIEKRFPEHVFLMAGLHPTHVKENYLDELAQVKKALMSRNGSDEGAKFYAVGEIGIDLYWDTSFLKQQQEGFREQIRMAKEFGLPIVIHCRDAFDEVFEILEEEKSEALRGIFHCFTGTLEHAKQAIDLNLKLGIGGVVTFKNGKIDKFLNQIDLKHLVLETDAPYLAPVPYRGKRNESSYLVEVADRLSDIYQLSIKEIAKQTTLNSKEIFGI</sequence>
<evidence type="ECO:0000256" key="1">
    <source>
        <dbReference type="ARBA" id="ARBA00009275"/>
    </source>
</evidence>
<dbReference type="GO" id="GO:0046872">
    <property type="term" value="F:metal ion binding"/>
    <property type="evidence" value="ECO:0007669"/>
    <property type="project" value="UniProtKB-KW"/>
</dbReference>
<dbReference type="AlphaFoldDB" id="A0A5S5CCL4"/>
<dbReference type="RefSeq" id="WP_148781678.1">
    <property type="nucleotide sequence ID" value="NZ_VNHU01000002.1"/>
</dbReference>
<dbReference type="PROSITE" id="PS01090">
    <property type="entry name" value="TATD_2"/>
    <property type="match status" value="1"/>
</dbReference>
<feature type="binding site" evidence="4">
    <location>
        <position position="211"/>
    </location>
    <ligand>
        <name>a divalent metal cation</name>
        <dbReference type="ChEBI" id="CHEBI:60240"/>
        <label>1</label>
    </ligand>
</feature>
<dbReference type="InterPro" id="IPR032466">
    <property type="entry name" value="Metal_Hydrolase"/>
</dbReference>
<dbReference type="InterPro" id="IPR001130">
    <property type="entry name" value="TatD-like"/>
</dbReference>
<dbReference type="FunFam" id="3.20.20.140:FF:000005">
    <property type="entry name" value="TatD family hydrolase"/>
    <property type="match status" value="1"/>
</dbReference>
<organism evidence="5 6">
    <name type="scientific">Aquimarina intermedia</name>
    <dbReference type="NCBI Taxonomy" id="350814"/>
    <lineage>
        <taxon>Bacteria</taxon>
        <taxon>Pseudomonadati</taxon>
        <taxon>Bacteroidota</taxon>
        <taxon>Flavobacteriia</taxon>
        <taxon>Flavobacteriales</taxon>
        <taxon>Flavobacteriaceae</taxon>
        <taxon>Aquimarina</taxon>
    </lineage>
</organism>
<keyword evidence="3" id="KW-0378">Hydrolase</keyword>
<dbReference type="NCBIfam" id="TIGR00010">
    <property type="entry name" value="YchF/TatD family DNA exonuclease"/>
    <property type="match status" value="1"/>
</dbReference>
<comment type="caution">
    <text evidence="5">The sequence shown here is derived from an EMBL/GenBank/DDBJ whole genome shotgun (WGS) entry which is preliminary data.</text>
</comment>
<dbReference type="PANTHER" id="PTHR46124">
    <property type="entry name" value="D-AMINOACYL-TRNA DEACYLASE"/>
    <property type="match status" value="1"/>
</dbReference>
<evidence type="ECO:0000313" key="6">
    <source>
        <dbReference type="Proteomes" id="UP000324376"/>
    </source>
</evidence>
<dbReference type="GO" id="GO:0005829">
    <property type="term" value="C:cytosol"/>
    <property type="evidence" value="ECO:0007669"/>
    <property type="project" value="TreeGrafter"/>
</dbReference>
<keyword evidence="2 4" id="KW-0479">Metal-binding</keyword>
<evidence type="ECO:0000256" key="4">
    <source>
        <dbReference type="PIRSR" id="PIRSR005902-1"/>
    </source>
</evidence>
<accession>A0A5S5CCL4</accession>
<dbReference type="InterPro" id="IPR018228">
    <property type="entry name" value="DNase_TatD-rel_CS"/>
</dbReference>
<feature type="binding site" evidence="4">
    <location>
        <position position="137"/>
    </location>
    <ligand>
        <name>a divalent metal cation</name>
        <dbReference type="ChEBI" id="CHEBI:60240"/>
        <label>2</label>
    </ligand>
</feature>
<dbReference type="CDD" id="cd01310">
    <property type="entry name" value="TatD_DNAse"/>
    <property type="match status" value="1"/>
</dbReference>
<dbReference type="EMBL" id="VNHU01000002">
    <property type="protein sequence ID" value="TYP76076.1"/>
    <property type="molecule type" value="Genomic_DNA"/>
</dbReference>
<evidence type="ECO:0000256" key="3">
    <source>
        <dbReference type="ARBA" id="ARBA00022801"/>
    </source>
</evidence>
<dbReference type="PANTHER" id="PTHR46124:SF4">
    <property type="entry name" value="HYDROLASE TATD"/>
    <property type="match status" value="1"/>
</dbReference>
<keyword evidence="6" id="KW-1185">Reference proteome</keyword>
<protein>
    <submittedName>
        <fullName evidence="5">TatD DNase family protein</fullName>
    </submittedName>
</protein>
<gene>
    <name evidence="5" type="ORF">BD809_102291</name>
</gene>
<comment type="similarity">
    <text evidence="1">Belongs to the metallo-dependent hydrolases superfamily. TatD-type hydrolase family.</text>
</comment>
<dbReference type="GO" id="GO:0016788">
    <property type="term" value="F:hydrolase activity, acting on ester bonds"/>
    <property type="evidence" value="ECO:0007669"/>
    <property type="project" value="InterPro"/>
</dbReference>
<feature type="binding site" evidence="4">
    <location>
        <position position="162"/>
    </location>
    <ligand>
        <name>a divalent metal cation</name>
        <dbReference type="ChEBI" id="CHEBI:60240"/>
        <label>2</label>
    </ligand>
</feature>
<feature type="binding site" evidence="4">
    <location>
        <position position="7"/>
    </location>
    <ligand>
        <name>a divalent metal cation</name>
        <dbReference type="ChEBI" id="CHEBI:60240"/>
        <label>1</label>
    </ligand>
</feature>
<reference evidence="5 6" key="1">
    <citation type="submission" date="2019-07" db="EMBL/GenBank/DDBJ databases">
        <title>Genomic Encyclopedia of Archaeal and Bacterial Type Strains, Phase II (KMG-II): from individual species to whole genera.</title>
        <authorList>
            <person name="Goeker M."/>
        </authorList>
    </citation>
    <scope>NUCLEOTIDE SEQUENCE [LARGE SCALE GENOMIC DNA]</scope>
    <source>
        <strain evidence="5 6">DSM 17527</strain>
    </source>
</reference>
<feature type="binding site" evidence="4">
    <location>
        <position position="101"/>
    </location>
    <ligand>
        <name>a divalent metal cation</name>
        <dbReference type="ChEBI" id="CHEBI:60240"/>
        <label>1</label>
    </ligand>
</feature>
<evidence type="ECO:0000256" key="2">
    <source>
        <dbReference type="ARBA" id="ARBA00022723"/>
    </source>
</evidence>
<dbReference type="GO" id="GO:0004536">
    <property type="term" value="F:DNA nuclease activity"/>
    <property type="evidence" value="ECO:0007669"/>
    <property type="project" value="InterPro"/>
</dbReference>
<dbReference type="OrthoDB" id="9810005at2"/>
<dbReference type="InterPro" id="IPR015991">
    <property type="entry name" value="TatD/YcfH-like"/>
</dbReference>
<evidence type="ECO:0000313" key="5">
    <source>
        <dbReference type="EMBL" id="TYP76076.1"/>
    </source>
</evidence>